<evidence type="ECO:0008006" key="5">
    <source>
        <dbReference type="Google" id="ProtNLM"/>
    </source>
</evidence>
<reference evidence="4" key="1">
    <citation type="journal article" date="2019" name="Int. J. Syst. Evol. Microbiol.">
        <title>The Global Catalogue of Microorganisms (GCM) 10K type strain sequencing project: providing services to taxonomists for standard genome sequencing and annotation.</title>
        <authorList>
            <consortium name="The Broad Institute Genomics Platform"/>
            <consortium name="The Broad Institute Genome Sequencing Center for Infectious Disease"/>
            <person name="Wu L."/>
            <person name="Ma J."/>
        </authorList>
    </citation>
    <scope>NUCLEOTIDE SEQUENCE [LARGE SCALE GENOMIC DNA]</scope>
    <source>
        <strain evidence="4">JCM 16916</strain>
    </source>
</reference>
<keyword evidence="2" id="KW-0732">Signal</keyword>
<dbReference type="EMBL" id="BAAAZU010000003">
    <property type="protein sequence ID" value="GAA3916907.1"/>
    <property type="molecule type" value="Genomic_DNA"/>
</dbReference>
<proteinExistence type="predicted"/>
<evidence type="ECO:0000313" key="3">
    <source>
        <dbReference type="EMBL" id="GAA3916907.1"/>
    </source>
</evidence>
<dbReference type="PROSITE" id="PS51257">
    <property type="entry name" value="PROKAR_LIPOPROTEIN"/>
    <property type="match status" value="1"/>
</dbReference>
<gene>
    <name evidence="3" type="ORF">GCM10022229_07720</name>
</gene>
<feature type="region of interest" description="Disordered" evidence="1">
    <location>
        <begin position="27"/>
        <end position="49"/>
    </location>
</feature>
<evidence type="ECO:0000256" key="2">
    <source>
        <dbReference type="SAM" id="SignalP"/>
    </source>
</evidence>
<accession>A0ABP7M8K5</accession>
<evidence type="ECO:0000313" key="4">
    <source>
        <dbReference type="Proteomes" id="UP001501727"/>
    </source>
</evidence>
<keyword evidence="4" id="KW-1185">Reference proteome</keyword>
<sequence>MTRFLRMLALCLCATLAACAAPATSGDAAPQDTAAKAPPTMSRPLPPNRVREAPVIDYSCKADSDCAVKNVGNCCGMMPACVNKDSPVDPAAVQSQCAKDGRMGICGFREIKSCSCNAGRCEPAEGFMPQDSRPASKVKL</sequence>
<protein>
    <recommendedName>
        <fullName evidence="5">Secreted protein</fullName>
    </recommendedName>
</protein>
<feature type="signal peptide" evidence="2">
    <location>
        <begin position="1"/>
        <end position="20"/>
    </location>
</feature>
<feature type="chain" id="PRO_5047480379" description="Secreted protein" evidence="2">
    <location>
        <begin position="21"/>
        <end position="140"/>
    </location>
</feature>
<comment type="caution">
    <text evidence="3">The sequence shown here is derived from an EMBL/GenBank/DDBJ whole genome shotgun (WGS) entry which is preliminary data.</text>
</comment>
<organism evidence="3 4">
    <name type="scientific">Luteimonas lutimaris</name>
    <dbReference type="NCBI Taxonomy" id="698645"/>
    <lineage>
        <taxon>Bacteria</taxon>
        <taxon>Pseudomonadati</taxon>
        <taxon>Pseudomonadota</taxon>
        <taxon>Gammaproteobacteria</taxon>
        <taxon>Lysobacterales</taxon>
        <taxon>Lysobacteraceae</taxon>
        <taxon>Luteimonas</taxon>
    </lineage>
</organism>
<dbReference type="Proteomes" id="UP001501727">
    <property type="component" value="Unassembled WGS sequence"/>
</dbReference>
<evidence type="ECO:0000256" key="1">
    <source>
        <dbReference type="SAM" id="MobiDB-lite"/>
    </source>
</evidence>
<name>A0ABP7M8K5_9GAMM</name>
<dbReference type="RefSeq" id="WP_344758606.1">
    <property type="nucleotide sequence ID" value="NZ_BAAAZU010000003.1"/>
</dbReference>